<evidence type="ECO:0000313" key="2">
    <source>
        <dbReference type="Proteomes" id="UP001516464"/>
    </source>
</evidence>
<reference evidence="1 2" key="1">
    <citation type="submission" date="2019-01" db="EMBL/GenBank/DDBJ databases">
        <title>Genomes sequencing and comparative genomics of infectious freshwater microsporidia, Cucumispora dikerogammari and Thelohania contejeani.</title>
        <authorList>
            <person name="Cormier A."/>
            <person name="Giraud I."/>
            <person name="Wattier R."/>
            <person name="Teixeira M."/>
            <person name="Grandjean F."/>
            <person name="Rigaud T."/>
            <person name="Cordaux R."/>
        </authorList>
    </citation>
    <scope>NUCLEOTIDE SEQUENCE [LARGE SCALE GENOMIC DNA]</scope>
    <source>
        <strain evidence="1">T1</strain>
        <tissue evidence="1">Spores</tissue>
    </source>
</reference>
<protein>
    <submittedName>
        <fullName evidence="1">Uncharacterized protein</fullName>
    </submittedName>
</protein>
<name>A0ABQ7I0Z7_9MICR</name>
<comment type="caution">
    <text evidence="1">The sequence shown here is derived from an EMBL/GenBank/DDBJ whole genome shotgun (WGS) entry which is preliminary data.</text>
</comment>
<dbReference type="EMBL" id="SBIQ01000027">
    <property type="protein sequence ID" value="KAF7684132.1"/>
    <property type="molecule type" value="Genomic_DNA"/>
</dbReference>
<accession>A0ABQ7I0Z7</accession>
<proteinExistence type="predicted"/>
<keyword evidence="2" id="KW-1185">Reference proteome</keyword>
<organism evidence="1 2">
    <name type="scientific">Astathelohania contejeani</name>
    <dbReference type="NCBI Taxonomy" id="164912"/>
    <lineage>
        <taxon>Eukaryota</taxon>
        <taxon>Fungi</taxon>
        <taxon>Fungi incertae sedis</taxon>
        <taxon>Microsporidia</taxon>
        <taxon>Astathelohaniidae</taxon>
        <taxon>Astathelohania</taxon>
    </lineage>
</organism>
<gene>
    <name evidence="1" type="ORF">TCON_0673</name>
</gene>
<dbReference type="Proteomes" id="UP001516464">
    <property type="component" value="Unassembled WGS sequence"/>
</dbReference>
<evidence type="ECO:0000313" key="1">
    <source>
        <dbReference type="EMBL" id="KAF7684132.1"/>
    </source>
</evidence>
<sequence length="391" mass="45364">MPKLYVKKPKKVKGKQKVNTAPVKPTIKISEDSKIIIEGKNSEEISEEIIMKYKKLMEMQDNIEETQKVNIQEFHTKARNIYHDKNDDISLDKYILQNYINTKDKNISIPEKPNNDILLESENISISTTCYANNKCNSNIDIMICSDSNISNKDDKFPNKVNMINADHICTKTEELCADNKNEDELSTYEKPNNIPAHIEVIPENIVENAKKHFSSEDKNKIEFTKKNEIKKAESNLPEIFKKDDDIEDKLQLMSLTERLQSKLPSKRKVDIKPVDNTESVKRIMQLAATYNDSNITSFSNENVLHCRVNKIDMTKKCQPTIFTPTQYETSDSSLNNIELSSYEFSDMSFESYDCNSKSRSSLTKPVRKKPIKKKRKNIFKKILEWLFCEF</sequence>